<evidence type="ECO:0000256" key="1">
    <source>
        <dbReference type="SAM" id="MobiDB-lite"/>
    </source>
</evidence>
<protein>
    <submittedName>
        <fullName evidence="5">Ras-associating domain-containing protein</fullName>
    </submittedName>
</protein>
<evidence type="ECO:0000313" key="4">
    <source>
        <dbReference type="Proteomes" id="UP000270296"/>
    </source>
</evidence>
<reference evidence="3 4" key="2">
    <citation type="submission" date="2018-11" db="EMBL/GenBank/DDBJ databases">
        <authorList>
            <consortium name="Pathogen Informatics"/>
        </authorList>
    </citation>
    <scope>NUCLEOTIDE SEQUENCE [LARGE SCALE GENOMIC DNA]</scope>
</reference>
<dbReference type="PANTHER" id="PTHR15286:SF6">
    <property type="entry name" value="GH01133P"/>
    <property type="match status" value="1"/>
</dbReference>
<evidence type="ECO:0000259" key="2">
    <source>
        <dbReference type="PROSITE" id="PS50200"/>
    </source>
</evidence>
<dbReference type="InterPro" id="IPR033593">
    <property type="entry name" value="N-RASSF"/>
</dbReference>
<dbReference type="InterPro" id="IPR048945">
    <property type="entry name" value="RASSF8/10_RA"/>
</dbReference>
<dbReference type="InterPro" id="IPR029071">
    <property type="entry name" value="Ubiquitin-like_domsf"/>
</dbReference>
<feature type="domain" description="Ras-associating" evidence="2">
    <location>
        <begin position="1"/>
        <end position="85"/>
    </location>
</feature>
<dbReference type="AlphaFoldDB" id="A0A183J9W1"/>
<name>A0A183J9W1_9BILA</name>
<organism evidence="5">
    <name type="scientific">Soboliphyme baturini</name>
    <dbReference type="NCBI Taxonomy" id="241478"/>
    <lineage>
        <taxon>Eukaryota</taxon>
        <taxon>Metazoa</taxon>
        <taxon>Ecdysozoa</taxon>
        <taxon>Nematoda</taxon>
        <taxon>Enoplea</taxon>
        <taxon>Dorylaimia</taxon>
        <taxon>Dioctophymatida</taxon>
        <taxon>Dioctophymatoidea</taxon>
        <taxon>Soboliphymatidae</taxon>
        <taxon>Soboliphyme</taxon>
    </lineage>
</organism>
<dbReference type="WBParaSite" id="SBAD_0001306901-mRNA-1">
    <property type="protein sequence ID" value="SBAD_0001306901-mRNA-1"/>
    <property type="gene ID" value="SBAD_0001306901"/>
</dbReference>
<dbReference type="SUPFAM" id="SSF54236">
    <property type="entry name" value="Ubiquitin-like"/>
    <property type="match status" value="1"/>
</dbReference>
<keyword evidence="4" id="KW-1185">Reference proteome</keyword>
<evidence type="ECO:0000313" key="5">
    <source>
        <dbReference type="WBParaSite" id="SBAD_0001306901-mRNA-1"/>
    </source>
</evidence>
<evidence type="ECO:0000313" key="3">
    <source>
        <dbReference type="EMBL" id="VDP50651.1"/>
    </source>
</evidence>
<feature type="region of interest" description="Disordered" evidence="1">
    <location>
        <begin position="86"/>
        <end position="111"/>
    </location>
</feature>
<dbReference type="Proteomes" id="UP000270296">
    <property type="component" value="Unassembled WGS sequence"/>
</dbReference>
<dbReference type="OrthoDB" id="10051571at2759"/>
<sequence length="298" mass="32339">MELKVWVDGLQRVVCGISESSTCQEVIYALAHATGKTGRFVLVERWRNSERSLAPFDHPLQLLSKWGEYAADVQFVLHCLQEPPSLNSNSNSSSNNEPCSSSSSLPSRPLVNLPEASMKRSVTFSSSTEQQREAGLVVQKNALHSPLENRPTGLMVSSHSVHDSVNLRGTSNSYPVSGSAGFQSPHIYAGANLPPALDRMPMPSMRPPPPSYDEVMSGRPSKTFSTRTYSPNPNLKTVGGGSSPMTSIGPLAVARPTCNAYGSGQLNRDQLVNLIENQRLVLARQQQILLNLDTGAIR</sequence>
<dbReference type="Gene3D" id="3.10.20.90">
    <property type="entry name" value="Phosphatidylinositol 3-kinase Catalytic Subunit, Chain A, domain 1"/>
    <property type="match status" value="1"/>
</dbReference>
<dbReference type="PROSITE" id="PS50200">
    <property type="entry name" value="RA"/>
    <property type="match status" value="1"/>
</dbReference>
<dbReference type="PANTHER" id="PTHR15286">
    <property type="entry name" value="RAS-ASSOCIATING DOMAIN CONTAINING PROTEIN"/>
    <property type="match status" value="1"/>
</dbReference>
<feature type="region of interest" description="Disordered" evidence="1">
    <location>
        <begin position="208"/>
        <end position="242"/>
    </location>
</feature>
<accession>A0A183J9W1</accession>
<dbReference type="Pfam" id="PF21712">
    <property type="entry name" value="RASSF8-10_RA"/>
    <property type="match status" value="1"/>
</dbReference>
<proteinExistence type="predicted"/>
<feature type="compositionally biased region" description="Polar residues" evidence="1">
    <location>
        <begin position="220"/>
        <end position="235"/>
    </location>
</feature>
<dbReference type="EMBL" id="UZAM01018430">
    <property type="protein sequence ID" value="VDP50651.1"/>
    <property type="molecule type" value="Genomic_DNA"/>
</dbReference>
<dbReference type="GO" id="GO:0007165">
    <property type="term" value="P:signal transduction"/>
    <property type="evidence" value="ECO:0007669"/>
    <property type="project" value="InterPro"/>
</dbReference>
<reference evidence="5" key="1">
    <citation type="submission" date="2016-06" db="UniProtKB">
        <authorList>
            <consortium name="WormBaseParasite"/>
        </authorList>
    </citation>
    <scope>IDENTIFICATION</scope>
</reference>
<dbReference type="InterPro" id="IPR000159">
    <property type="entry name" value="RA_dom"/>
</dbReference>
<gene>
    <name evidence="3" type="ORF">SBAD_LOCUS12659</name>
</gene>